<proteinExistence type="inferred from homology"/>
<keyword evidence="4" id="KW-1005">Bacterial flagellum biogenesis</keyword>
<dbReference type="AlphaFoldDB" id="A0A6J4IUR2"/>
<evidence type="ECO:0000259" key="7">
    <source>
        <dbReference type="Pfam" id="PF04316"/>
    </source>
</evidence>
<name>A0A6J4IUR2_9BACT</name>
<evidence type="ECO:0000256" key="1">
    <source>
        <dbReference type="ARBA" id="ARBA00005322"/>
    </source>
</evidence>
<keyword evidence="3" id="KW-0678">Repressor</keyword>
<evidence type="ECO:0000256" key="2">
    <source>
        <dbReference type="ARBA" id="ARBA00017823"/>
    </source>
</evidence>
<organism evidence="8">
    <name type="scientific">uncultured Armatimonadetes bacterium</name>
    <dbReference type="NCBI Taxonomy" id="157466"/>
    <lineage>
        <taxon>Bacteria</taxon>
        <taxon>Bacillati</taxon>
        <taxon>Armatimonadota</taxon>
        <taxon>environmental samples</taxon>
    </lineage>
</organism>
<feature type="domain" description="Anti-sigma-28 factor FlgM C-terminal" evidence="7">
    <location>
        <begin position="41"/>
        <end position="93"/>
    </location>
</feature>
<evidence type="ECO:0000313" key="8">
    <source>
        <dbReference type="EMBL" id="CAA9260082.1"/>
    </source>
</evidence>
<evidence type="ECO:0000256" key="3">
    <source>
        <dbReference type="ARBA" id="ARBA00022491"/>
    </source>
</evidence>
<dbReference type="GO" id="GO:0045892">
    <property type="term" value="P:negative regulation of DNA-templated transcription"/>
    <property type="evidence" value="ECO:0007669"/>
    <property type="project" value="InterPro"/>
</dbReference>
<evidence type="ECO:0000256" key="4">
    <source>
        <dbReference type="ARBA" id="ARBA00022795"/>
    </source>
</evidence>
<comment type="similarity">
    <text evidence="1">Belongs to the FlgM family.</text>
</comment>
<evidence type="ECO:0000256" key="5">
    <source>
        <dbReference type="ARBA" id="ARBA00023015"/>
    </source>
</evidence>
<dbReference type="InterPro" id="IPR035890">
    <property type="entry name" value="Anti-sigma-28_factor_FlgM_sf"/>
</dbReference>
<dbReference type="NCBIfam" id="TIGR03824">
    <property type="entry name" value="FlgM_jcvi"/>
    <property type="match status" value="1"/>
</dbReference>
<protein>
    <recommendedName>
        <fullName evidence="2">Negative regulator of flagellin synthesis</fullName>
    </recommendedName>
</protein>
<dbReference type="EMBL" id="CADCTO010000311">
    <property type="protein sequence ID" value="CAA9260082.1"/>
    <property type="molecule type" value="Genomic_DNA"/>
</dbReference>
<keyword evidence="5" id="KW-0805">Transcription regulation</keyword>
<evidence type="ECO:0000256" key="6">
    <source>
        <dbReference type="ARBA" id="ARBA00023163"/>
    </source>
</evidence>
<accession>A0A6J4IUR2</accession>
<reference evidence="8" key="1">
    <citation type="submission" date="2020-02" db="EMBL/GenBank/DDBJ databases">
        <authorList>
            <person name="Meier V. D."/>
        </authorList>
    </citation>
    <scope>NUCLEOTIDE SEQUENCE</scope>
    <source>
        <strain evidence="8">AVDCRST_MAG63</strain>
    </source>
</reference>
<dbReference type="InterPro" id="IPR007412">
    <property type="entry name" value="FlgM"/>
</dbReference>
<dbReference type="Pfam" id="PF04316">
    <property type="entry name" value="FlgM"/>
    <property type="match status" value="1"/>
</dbReference>
<dbReference type="InterPro" id="IPR031316">
    <property type="entry name" value="FlgM_C"/>
</dbReference>
<gene>
    <name evidence="8" type="ORF">AVDCRST_MAG63-2480</name>
</gene>
<dbReference type="GO" id="GO:0044781">
    <property type="term" value="P:bacterial-type flagellum organization"/>
    <property type="evidence" value="ECO:0007669"/>
    <property type="project" value="UniProtKB-KW"/>
</dbReference>
<sequence>MRVSGDEYLRVSHLMHVSRVAPPPVLGSVATAPARKTSGAQVEFSAEAQEVQRVVSIVAQEPDVREDIVAALRERINSGNYHVTGEQIGEMMVRRFLADRVD</sequence>
<dbReference type="SUPFAM" id="SSF101498">
    <property type="entry name" value="Anti-sigma factor FlgM"/>
    <property type="match status" value="1"/>
</dbReference>
<keyword evidence="6" id="KW-0804">Transcription</keyword>